<gene>
    <name evidence="2" type="ORF">BJA5080_05898</name>
</gene>
<evidence type="ECO:0000313" key="3">
    <source>
        <dbReference type="Proteomes" id="UP000024900"/>
    </source>
</evidence>
<dbReference type="Gene3D" id="1.20.1290.10">
    <property type="entry name" value="AhpD-like"/>
    <property type="match status" value="1"/>
</dbReference>
<feature type="domain" description="Carboxymuconolactone decarboxylase-like" evidence="1">
    <location>
        <begin position="49"/>
        <end position="129"/>
    </location>
</feature>
<accession>A0A837C409</accession>
<dbReference type="Pfam" id="PF02627">
    <property type="entry name" value="CMD"/>
    <property type="match status" value="1"/>
</dbReference>
<dbReference type="PANTHER" id="PTHR34846">
    <property type="entry name" value="4-CARBOXYMUCONOLACTONE DECARBOXYLASE FAMILY PROTEIN (AFU_ORTHOLOGUE AFUA_6G11590)"/>
    <property type="match status" value="1"/>
</dbReference>
<proteinExistence type="predicted"/>
<dbReference type="InterPro" id="IPR003779">
    <property type="entry name" value="CMD-like"/>
</dbReference>
<comment type="caution">
    <text evidence="2">The sequence shown here is derived from an EMBL/GenBank/DDBJ whole genome shotgun (WGS) entry which is preliminary data.</text>
</comment>
<dbReference type="NCBIfam" id="TIGR00778">
    <property type="entry name" value="ahpD_dom"/>
    <property type="match status" value="1"/>
</dbReference>
<reference evidence="2 3" key="1">
    <citation type="journal article" date="2014" name="BMC Genomics">
        <title>Comparative genomics of Bradyrhizobium japonicum CPAC 15 and Bradyrhizobium diazoefficiens CPAC 7: elite model strains for understanding symbiotic performance with soybean.</title>
        <authorList>
            <person name="Siqueira A.F."/>
            <person name="Ormeno-Orrillo E."/>
            <person name="Souza R.C."/>
            <person name="Rodrigues E.P."/>
            <person name="Almeida L.G."/>
            <person name="Barcellos F.G."/>
            <person name="Batista J.S."/>
            <person name="Nakatami A.S."/>
            <person name="Martinez-Romero E."/>
            <person name="Vasconcelos A.T."/>
            <person name="Hungria M."/>
        </authorList>
    </citation>
    <scope>NUCLEOTIDE SEQUENCE [LARGE SCALE GENOMIC DNA]</scope>
    <source>
        <strain evidence="2 3">SEMIA 5080</strain>
    </source>
</reference>
<dbReference type="SUPFAM" id="SSF69118">
    <property type="entry name" value="AhpD-like"/>
    <property type="match status" value="1"/>
</dbReference>
<sequence length="188" mass="20952">MGHQSHSLIAIRHAHDEANPANVTGTFEIRQMETTTMHARMNHPVMVLPEAMNVLQSLGNLTKQGLPEKLLELVHLRASQINGCSVCVDMHPKIARKAGETDERLFAVSAWRDAPYFSEAERAALALTEAVTRLADREDPVSDTIWNEAAKHFDERELATLILSIATINVWNRLNATIKMPVGVWKVA</sequence>
<dbReference type="PANTHER" id="PTHR34846:SF7">
    <property type="entry name" value="BLL7811 PROTEIN"/>
    <property type="match status" value="1"/>
</dbReference>
<evidence type="ECO:0000259" key="1">
    <source>
        <dbReference type="Pfam" id="PF02627"/>
    </source>
</evidence>
<evidence type="ECO:0000313" key="2">
    <source>
        <dbReference type="EMBL" id="KGJ64094.1"/>
    </source>
</evidence>
<protein>
    <recommendedName>
        <fullName evidence="1">Carboxymuconolactone decarboxylase-like domain-containing protein</fullName>
    </recommendedName>
</protein>
<dbReference type="GO" id="GO:0051920">
    <property type="term" value="F:peroxiredoxin activity"/>
    <property type="evidence" value="ECO:0007669"/>
    <property type="project" value="InterPro"/>
</dbReference>
<name>A0A837C409_9BRAD</name>
<organism evidence="2 3">
    <name type="scientific">Bradyrhizobium diazoefficiens SEMIA 5080</name>
    <dbReference type="NCBI Taxonomy" id="754504"/>
    <lineage>
        <taxon>Bacteria</taxon>
        <taxon>Pseudomonadati</taxon>
        <taxon>Pseudomonadota</taxon>
        <taxon>Alphaproteobacteria</taxon>
        <taxon>Hyphomicrobiales</taxon>
        <taxon>Nitrobacteraceae</taxon>
        <taxon>Bradyrhizobium</taxon>
    </lineage>
</organism>
<dbReference type="EMBL" id="ADOU02000008">
    <property type="protein sequence ID" value="KGJ64094.1"/>
    <property type="molecule type" value="Genomic_DNA"/>
</dbReference>
<dbReference type="InterPro" id="IPR004675">
    <property type="entry name" value="AhpD_core"/>
</dbReference>
<dbReference type="Proteomes" id="UP000024900">
    <property type="component" value="Unassembled WGS sequence"/>
</dbReference>
<dbReference type="AlphaFoldDB" id="A0A837C409"/>
<dbReference type="InterPro" id="IPR029032">
    <property type="entry name" value="AhpD-like"/>
</dbReference>